<feature type="compositionally biased region" description="Low complexity" evidence="8">
    <location>
        <begin position="1029"/>
        <end position="1040"/>
    </location>
</feature>
<dbReference type="CDD" id="cd04842">
    <property type="entry name" value="Peptidases_S8_Kp43_protease"/>
    <property type="match status" value="1"/>
</dbReference>
<dbReference type="PROSITE" id="PS00138">
    <property type="entry name" value="SUBTILASE_SER"/>
    <property type="match status" value="1"/>
</dbReference>
<dbReference type="Gene3D" id="3.40.50.200">
    <property type="entry name" value="Peptidase S8/S53 domain"/>
    <property type="match status" value="2"/>
</dbReference>
<dbReference type="OrthoDB" id="206201at2759"/>
<dbReference type="SUPFAM" id="SSF57196">
    <property type="entry name" value="EGF/Laminin"/>
    <property type="match status" value="1"/>
</dbReference>
<evidence type="ECO:0000256" key="10">
    <source>
        <dbReference type="SAM" id="SignalP"/>
    </source>
</evidence>
<evidence type="ECO:0000256" key="3">
    <source>
        <dbReference type="ARBA" id="ARBA00022801"/>
    </source>
</evidence>
<dbReference type="EMBL" id="MLAK01000904">
    <property type="protein sequence ID" value="OHT01594.1"/>
    <property type="molecule type" value="Genomic_DNA"/>
</dbReference>
<keyword evidence="10" id="KW-0732">Signal</keyword>
<keyword evidence="9" id="KW-1133">Transmembrane helix</keyword>
<dbReference type="PROSITE" id="PS01186">
    <property type="entry name" value="EGF_2"/>
    <property type="match status" value="1"/>
</dbReference>
<dbReference type="GeneID" id="94828414"/>
<evidence type="ECO:0000256" key="4">
    <source>
        <dbReference type="ARBA" id="ARBA00022825"/>
    </source>
</evidence>
<keyword evidence="9" id="KW-0472">Membrane</keyword>
<dbReference type="PROSITE" id="PS51892">
    <property type="entry name" value="SUBTILASE"/>
    <property type="match status" value="1"/>
</dbReference>
<dbReference type="PRINTS" id="PR00723">
    <property type="entry name" value="SUBTILISIN"/>
</dbReference>
<reference evidence="12" key="1">
    <citation type="submission" date="2016-10" db="EMBL/GenBank/DDBJ databases">
        <authorList>
            <person name="Benchimol M."/>
            <person name="Almeida L.G."/>
            <person name="Vasconcelos A.T."/>
            <person name="Perreira-Neves A."/>
            <person name="Rosa I.A."/>
            <person name="Tasca T."/>
            <person name="Bogo M.R."/>
            <person name="de Souza W."/>
        </authorList>
    </citation>
    <scope>NUCLEOTIDE SEQUENCE [LARGE SCALE GENOMIC DNA]</scope>
    <source>
        <strain evidence="12">K</strain>
    </source>
</reference>
<feature type="active site" description="Charge relay system" evidence="5 7">
    <location>
        <position position="272"/>
    </location>
</feature>
<comment type="similarity">
    <text evidence="1 7">Belongs to the peptidase S8 family.</text>
</comment>
<feature type="active site" description="Charge relay system" evidence="5 7">
    <location>
        <position position="627"/>
    </location>
</feature>
<keyword evidence="3 7" id="KW-0378">Hydrolase</keyword>
<feature type="transmembrane region" description="Helical" evidence="9">
    <location>
        <begin position="1103"/>
        <end position="1126"/>
    </location>
</feature>
<keyword evidence="6" id="KW-1015">Disulfide bond</keyword>
<dbReference type="GO" id="GO:0004252">
    <property type="term" value="F:serine-type endopeptidase activity"/>
    <property type="evidence" value="ECO:0007669"/>
    <property type="project" value="UniProtKB-UniRule"/>
</dbReference>
<keyword evidence="2 7" id="KW-0645">Protease</keyword>
<comment type="caution">
    <text evidence="12">The sequence shown here is derived from an EMBL/GenBank/DDBJ whole genome shotgun (WGS) entry which is preliminary data.</text>
</comment>
<comment type="caution">
    <text evidence="6">Lacks conserved residue(s) required for the propagation of feature annotation.</text>
</comment>
<gene>
    <name evidence="12" type="ORF">TRFO_07494</name>
</gene>
<dbReference type="InterPro" id="IPR036852">
    <property type="entry name" value="Peptidase_S8/S53_dom_sf"/>
</dbReference>
<dbReference type="InterPro" id="IPR000742">
    <property type="entry name" value="EGF"/>
</dbReference>
<dbReference type="Pfam" id="PF00082">
    <property type="entry name" value="Peptidase_S8"/>
    <property type="match status" value="1"/>
</dbReference>
<feature type="chain" id="PRO_5012904705" description="EGF-like domain-containing protein" evidence="10">
    <location>
        <begin position="19"/>
        <end position="1149"/>
    </location>
</feature>
<keyword evidence="13" id="KW-1185">Reference proteome</keyword>
<dbReference type="PANTHER" id="PTHR43399:SF4">
    <property type="entry name" value="CELL WALL-ASSOCIATED PROTEASE"/>
    <property type="match status" value="1"/>
</dbReference>
<keyword evidence="9" id="KW-0812">Transmembrane</keyword>
<proteinExistence type="inferred from homology"/>
<dbReference type="InterPro" id="IPR023828">
    <property type="entry name" value="Peptidase_S8_Ser-AS"/>
</dbReference>
<feature type="signal peptide" evidence="10">
    <location>
        <begin position="1"/>
        <end position="18"/>
    </location>
</feature>
<organism evidence="12 13">
    <name type="scientific">Tritrichomonas foetus</name>
    <dbReference type="NCBI Taxonomy" id="1144522"/>
    <lineage>
        <taxon>Eukaryota</taxon>
        <taxon>Metamonada</taxon>
        <taxon>Parabasalia</taxon>
        <taxon>Tritrichomonadida</taxon>
        <taxon>Tritrichomonadidae</taxon>
        <taxon>Tritrichomonas</taxon>
    </lineage>
</organism>
<feature type="compositionally biased region" description="Pro residues" evidence="8">
    <location>
        <begin position="1006"/>
        <end position="1028"/>
    </location>
</feature>
<dbReference type="RefSeq" id="XP_068354730.1">
    <property type="nucleotide sequence ID" value="XM_068493710.1"/>
</dbReference>
<dbReference type="Proteomes" id="UP000179807">
    <property type="component" value="Unassembled WGS sequence"/>
</dbReference>
<dbReference type="GO" id="GO:0006508">
    <property type="term" value="P:proteolysis"/>
    <property type="evidence" value="ECO:0007669"/>
    <property type="project" value="UniProtKB-KW"/>
</dbReference>
<evidence type="ECO:0000256" key="2">
    <source>
        <dbReference type="ARBA" id="ARBA00022670"/>
    </source>
</evidence>
<evidence type="ECO:0000256" key="6">
    <source>
        <dbReference type="PROSITE-ProRule" id="PRU00076"/>
    </source>
</evidence>
<evidence type="ECO:0000313" key="13">
    <source>
        <dbReference type="Proteomes" id="UP000179807"/>
    </source>
</evidence>
<dbReference type="CDD" id="cd00054">
    <property type="entry name" value="EGF_CA"/>
    <property type="match status" value="1"/>
</dbReference>
<evidence type="ECO:0000256" key="9">
    <source>
        <dbReference type="SAM" id="Phobius"/>
    </source>
</evidence>
<feature type="domain" description="EGF-like" evidence="11">
    <location>
        <begin position="837"/>
        <end position="869"/>
    </location>
</feature>
<dbReference type="VEuPathDB" id="TrichDB:TRFO_07494"/>
<evidence type="ECO:0000256" key="1">
    <source>
        <dbReference type="ARBA" id="ARBA00011073"/>
    </source>
</evidence>
<dbReference type="Gene3D" id="2.10.25.10">
    <property type="entry name" value="Laminin"/>
    <property type="match status" value="1"/>
</dbReference>
<dbReference type="InterPro" id="IPR015500">
    <property type="entry name" value="Peptidase_S8_subtilisin-rel"/>
</dbReference>
<dbReference type="Gene3D" id="2.60.120.380">
    <property type="match status" value="1"/>
</dbReference>
<evidence type="ECO:0000313" key="12">
    <source>
        <dbReference type="EMBL" id="OHT01594.1"/>
    </source>
</evidence>
<name>A0A1J4JS59_9EUKA</name>
<evidence type="ECO:0000256" key="5">
    <source>
        <dbReference type="PIRSR" id="PIRSR615500-1"/>
    </source>
</evidence>
<feature type="active site" description="Charge relay system" evidence="5 7">
    <location>
        <position position="317"/>
    </location>
</feature>
<dbReference type="PANTHER" id="PTHR43399">
    <property type="entry name" value="SUBTILISIN-RELATED"/>
    <property type="match status" value="1"/>
</dbReference>
<feature type="compositionally biased region" description="Low complexity" evidence="8">
    <location>
        <begin position="1068"/>
        <end position="1094"/>
    </location>
</feature>
<dbReference type="InterPro" id="IPR051048">
    <property type="entry name" value="Peptidase_S8/S53_subtilisin"/>
</dbReference>
<dbReference type="PROSITE" id="PS50026">
    <property type="entry name" value="EGF_3"/>
    <property type="match status" value="1"/>
</dbReference>
<sequence>MLSFLLFTALSTFTTRDGKFVDFNQKERKSKSVREKGWYFIQFQEQINYDQLRNKYGIPIGLENKLLGKIYKVFLTSRQVSVLKRIFHARVIEFRNKDKLTQNSQIPFNEATRICLSVDSSFRFSDHFESISKNPPIFNPKGNLLFNKHFQRTYQGQTLSHKDIQNIEMNMTGIDYDDLNVFSYKGMNISRLSSDLIAIDVDDFLGSVNFFKNIDSVSDISPCSRVKLANRFHNGILQGSPDPVRYNDRWRNPRIYYDIGINGSGEYALVSDTGIDVRHTFFYDPGKTVPYYSRGNQHRKIVYYYNYNGDENDDNGHGTHTTCTCLGAALDRDSGISNYDGQAPGAKLVVFDGSAINNLLFFVPDDIAIEKIMTEVPETSIHSGSWQIADEVDQSFRVMMEKREFISHPKLLEIIAAGNDGPKEHSLNTATTSKNLITVANAYNYANEYNLLTFEIDSTLKAYDLLVKYDGNEEIVAVKHAFYSQDPWLGVKDAMSEFTVTFNEEQATREHFVFMDTIDLKKTDLYNSKLGGIIVNSRTSPKIDKNLKIPVIRFPVGKTVPEGAKIQRKFNIEKYEDGIHDRSSRGPSIYGTMKPDVAGYGTEIISARSDNGAYENSLYLCAFSGTSQATPMVSGTALLIRQYVREKLLVSQPTSTLVRSLLISACDQISNISTKKRPNSLSGHGVPRLINVLPIDTSFKLLVSNRVDISKNEHLVSEIDVTSKDHDLRIAMSYLDAPTNAAGYPVLHCNLDLYIVSPSQKVIYGNHYDNLQSEYYSTNERILLTNDEVEIGRYSIHIVSSGDFGQYSTFSFSLCVSGVIHSNNIESDNSNSLTFAKSTKCDQCLNGGTCDNSKQLCQCQNGYVGLHCQIKESTISNSKGKSQKYSIEANELKYFMVKLPTDYNEYKLTFNPVDEANFSHHWLWYSSKSFSVPFEAEEVVRFQIGNVAITTKEITITKDTYVPGSSIHFAFHNNYRFPFKISITVDHDGNDADLPDPEPESKPTQSPAPAPTPEQSPAPSPTPEPEQTPTPTLEQTPSQTKVEIKQTNGDADDYISQITFDQSENGPENSTNDIEITNTNNNDNNNNNSNDDNNQGSVLQEGGIAGIVIGIIITISIGIVITIIILKKKNEEHSSDKEMSLDLSMPSFI</sequence>
<protein>
    <recommendedName>
        <fullName evidence="11">EGF-like domain-containing protein</fullName>
    </recommendedName>
</protein>
<evidence type="ECO:0000259" key="11">
    <source>
        <dbReference type="PROSITE" id="PS50026"/>
    </source>
</evidence>
<evidence type="ECO:0000256" key="7">
    <source>
        <dbReference type="PROSITE-ProRule" id="PRU01240"/>
    </source>
</evidence>
<feature type="region of interest" description="Disordered" evidence="8">
    <location>
        <begin position="1060"/>
        <end position="1094"/>
    </location>
</feature>
<feature type="region of interest" description="Disordered" evidence="8">
    <location>
        <begin position="987"/>
        <end position="1042"/>
    </location>
</feature>
<dbReference type="SUPFAM" id="SSF52743">
    <property type="entry name" value="Subtilisin-like"/>
    <property type="match status" value="1"/>
</dbReference>
<keyword evidence="6" id="KW-0245">EGF-like domain</keyword>
<dbReference type="AlphaFoldDB" id="A0A1J4JS59"/>
<accession>A0A1J4JS59</accession>
<evidence type="ECO:0000256" key="8">
    <source>
        <dbReference type="SAM" id="MobiDB-lite"/>
    </source>
</evidence>
<dbReference type="PROSITE" id="PS00022">
    <property type="entry name" value="EGF_1"/>
    <property type="match status" value="1"/>
</dbReference>
<keyword evidence="4 7" id="KW-0720">Serine protease</keyword>
<dbReference type="InterPro" id="IPR000209">
    <property type="entry name" value="Peptidase_S8/S53_dom"/>
</dbReference>
<feature type="disulfide bond" evidence="6">
    <location>
        <begin position="859"/>
        <end position="868"/>
    </location>
</feature>
<dbReference type="InterPro" id="IPR034058">
    <property type="entry name" value="TagA/B/C/D_pept_dom"/>
</dbReference>